<organism evidence="7 8">
    <name type="scientific">Polistes dominula</name>
    <name type="common">European paper wasp</name>
    <name type="synonym">Vespa dominula</name>
    <dbReference type="NCBI Taxonomy" id="743375"/>
    <lineage>
        <taxon>Eukaryota</taxon>
        <taxon>Metazoa</taxon>
        <taxon>Ecdysozoa</taxon>
        <taxon>Arthropoda</taxon>
        <taxon>Hexapoda</taxon>
        <taxon>Insecta</taxon>
        <taxon>Pterygota</taxon>
        <taxon>Neoptera</taxon>
        <taxon>Endopterygota</taxon>
        <taxon>Hymenoptera</taxon>
        <taxon>Apocrita</taxon>
        <taxon>Aculeata</taxon>
        <taxon>Vespoidea</taxon>
        <taxon>Vespidae</taxon>
        <taxon>Polistinae</taxon>
        <taxon>Polistini</taxon>
        <taxon>Polistes</taxon>
    </lineage>
</organism>
<dbReference type="InterPro" id="IPR017853">
    <property type="entry name" value="GH"/>
</dbReference>
<evidence type="ECO:0000313" key="8">
    <source>
        <dbReference type="RefSeq" id="XP_015172082.1"/>
    </source>
</evidence>
<keyword evidence="7" id="KW-1185">Reference proteome</keyword>
<dbReference type="PANTHER" id="PTHR46673">
    <property type="entry name" value="4F2 CELL-SURFACE ANTIGEN HEAVY CHAIN"/>
    <property type="match status" value="1"/>
</dbReference>
<accession>A0ABM1HVU5</accession>
<dbReference type="GeneID" id="107064186"/>
<dbReference type="InterPro" id="IPR042280">
    <property type="entry name" value="SLC3A2"/>
</dbReference>
<dbReference type="Pfam" id="PF00128">
    <property type="entry name" value="Alpha-amylase"/>
    <property type="match status" value="1"/>
</dbReference>
<dbReference type="EC" id="3.2.1.20" evidence="2"/>
<dbReference type="SMART" id="SM00642">
    <property type="entry name" value="Aamy"/>
    <property type="match status" value="1"/>
</dbReference>
<dbReference type="Gene3D" id="3.20.20.80">
    <property type="entry name" value="Glycosidases"/>
    <property type="match status" value="1"/>
</dbReference>
<evidence type="ECO:0000256" key="3">
    <source>
        <dbReference type="SAM" id="Coils"/>
    </source>
</evidence>
<dbReference type="Pfam" id="PF16028">
    <property type="entry name" value="SLC3A2_N"/>
    <property type="match status" value="1"/>
</dbReference>
<evidence type="ECO:0000313" key="7">
    <source>
        <dbReference type="Proteomes" id="UP000694924"/>
    </source>
</evidence>
<feature type="transmembrane region" description="Helical" evidence="5">
    <location>
        <begin position="126"/>
        <end position="150"/>
    </location>
</feature>
<feature type="compositionally biased region" description="Basic and acidic residues" evidence="4">
    <location>
        <begin position="62"/>
        <end position="74"/>
    </location>
</feature>
<feature type="compositionally biased region" description="Polar residues" evidence="4">
    <location>
        <begin position="18"/>
        <end position="56"/>
    </location>
</feature>
<name>A0ABM1HVU5_POLDO</name>
<dbReference type="InterPro" id="IPR031984">
    <property type="entry name" value="SLC3A2_N"/>
</dbReference>
<sequence length="625" mass="70444">MESGRQNLDNDEAKESSRPSSVVPTFQSETDETNSVSFDQQLKSNELLNMGKQNGGENDLDDGTKERMLTDESKISPTKDATEVKFISENGDAKIDIETPKQILSGMGKEELMKFANDPFWVRLRWFLFISFWVLWVCMLAGAVAIIIVAPKCESPKPKQWWEESPIVKLQFSDSPTKDLKGLKSLLNELKEQHIKAISLPPIMKGSLQGHTDNFMELDSQLGDLNDLEDLVKAAKEKDQHLILELDPNHSSINHSWFEQSVIKKDPYTDYYIWADGKTTSDGRRQPPNNWLSVNGGSAWEWNEQRGQYYLHQFKKTQPDLNFSSPTVLAEFGNILKHWLTLGISGFRLANTQYLTEDPSLRDESLSSIPTEVDNYQSLVHVYTRDRPENAKILTKWQEIVYNETKGEGLFALQNDIGADILEVYNEKKTLISLPQSSQFLTTANASINATTLNKGISQWISISSWPGWDLNGEQYSLRQRMAPDIADSITLMSMLLPGTPILRLNDTLSPKHSFAILAKARISATFLYGETDTRVVNGTVFVYTRSWLKSGNPGYLVAYQSDEHPTIIDISSIPGIPEEVTILTFSPNYAPEGDTMKLKLSSDMVPISPKSTLILTFVPKDDNN</sequence>
<feature type="coiled-coil region" evidence="3">
    <location>
        <begin position="218"/>
        <end position="245"/>
    </location>
</feature>
<keyword evidence="3" id="KW-0175">Coiled coil</keyword>
<evidence type="ECO:0000259" key="6">
    <source>
        <dbReference type="SMART" id="SM00642"/>
    </source>
</evidence>
<dbReference type="Gene3D" id="3.90.400.10">
    <property type="entry name" value="Oligo-1,6-glucosidase, Domain 2"/>
    <property type="match status" value="1"/>
</dbReference>
<dbReference type="PANTHER" id="PTHR46673:SF1">
    <property type="entry name" value="4F2 CELL-SURFACE ANTIGEN HEAVY CHAIN"/>
    <property type="match status" value="1"/>
</dbReference>
<feature type="region of interest" description="Disordered" evidence="4">
    <location>
        <begin position="1"/>
        <end position="74"/>
    </location>
</feature>
<keyword evidence="5" id="KW-0812">Transmembrane</keyword>
<keyword evidence="5" id="KW-0472">Membrane</keyword>
<evidence type="ECO:0000256" key="5">
    <source>
        <dbReference type="SAM" id="Phobius"/>
    </source>
</evidence>
<keyword evidence="5" id="KW-1133">Transmembrane helix</keyword>
<evidence type="ECO:0000256" key="4">
    <source>
        <dbReference type="SAM" id="MobiDB-lite"/>
    </source>
</evidence>
<proteinExistence type="predicted"/>
<dbReference type="InterPro" id="IPR045857">
    <property type="entry name" value="O16G_dom_2"/>
</dbReference>
<protein>
    <recommendedName>
        <fullName evidence="2">alpha-glucosidase</fullName>
        <ecNumber evidence="2">3.2.1.20</ecNumber>
    </recommendedName>
</protein>
<evidence type="ECO:0000256" key="2">
    <source>
        <dbReference type="ARBA" id="ARBA00012741"/>
    </source>
</evidence>
<reference evidence="8" key="1">
    <citation type="submission" date="2025-08" db="UniProtKB">
        <authorList>
            <consortium name="RefSeq"/>
        </authorList>
    </citation>
    <scope>IDENTIFICATION</scope>
    <source>
        <tissue evidence="8">Whole body</tissue>
    </source>
</reference>
<gene>
    <name evidence="8" type="primary">LOC107064186</name>
</gene>
<evidence type="ECO:0000256" key="1">
    <source>
        <dbReference type="ARBA" id="ARBA00001657"/>
    </source>
</evidence>
<feature type="domain" description="Glycosyl hydrolase family 13 catalytic" evidence="6">
    <location>
        <begin position="172"/>
        <end position="522"/>
    </location>
</feature>
<comment type="catalytic activity">
    <reaction evidence="1">
        <text>Hydrolysis of terminal, non-reducing (1-&gt;4)-linked alpha-D-glucose residues with release of alpha-D-glucose.</text>
        <dbReference type="EC" id="3.2.1.20"/>
    </reaction>
</comment>
<dbReference type="RefSeq" id="XP_015172082.1">
    <property type="nucleotide sequence ID" value="XM_015316596.1"/>
</dbReference>
<dbReference type="SUPFAM" id="SSF51445">
    <property type="entry name" value="(Trans)glycosidases"/>
    <property type="match status" value="1"/>
</dbReference>
<dbReference type="InterPro" id="IPR006047">
    <property type="entry name" value="GH13_cat_dom"/>
</dbReference>
<dbReference type="Proteomes" id="UP000694924">
    <property type="component" value="Unplaced"/>
</dbReference>